<comment type="subcellular location">
    <subcellularLocation>
        <location evidence="1">Cell membrane</location>
        <topology evidence="1">Multi-pass membrane protein</topology>
    </subcellularLocation>
</comment>
<dbReference type="PANTHER" id="PTHR30294:SF29">
    <property type="entry name" value="MULTIDRUG ABC TRANSPORTER PERMEASE YBHS-RELATED"/>
    <property type="match status" value="1"/>
</dbReference>
<feature type="transmembrane region" description="Helical" evidence="6">
    <location>
        <begin position="98"/>
        <end position="122"/>
    </location>
</feature>
<dbReference type="PANTHER" id="PTHR30294">
    <property type="entry name" value="MEMBRANE COMPONENT OF ABC TRANSPORTER YHHJ-RELATED"/>
    <property type="match status" value="1"/>
</dbReference>
<comment type="caution">
    <text evidence="7">The sequence shown here is derived from an EMBL/GenBank/DDBJ whole genome shotgun (WGS) entry which is preliminary data.</text>
</comment>
<keyword evidence="8" id="KW-1185">Reference proteome</keyword>
<feature type="transmembrane region" description="Helical" evidence="6">
    <location>
        <begin position="56"/>
        <end position="77"/>
    </location>
</feature>
<evidence type="ECO:0000256" key="1">
    <source>
        <dbReference type="ARBA" id="ARBA00004651"/>
    </source>
</evidence>
<keyword evidence="5 6" id="KW-0472">Membrane</keyword>
<dbReference type="Pfam" id="PF12679">
    <property type="entry name" value="ABC2_membrane_2"/>
    <property type="match status" value="1"/>
</dbReference>
<evidence type="ECO:0000256" key="3">
    <source>
        <dbReference type="ARBA" id="ARBA00022692"/>
    </source>
</evidence>
<proteinExistence type="predicted"/>
<evidence type="ECO:0000313" key="7">
    <source>
        <dbReference type="EMBL" id="MFC3050598.1"/>
    </source>
</evidence>
<reference evidence="8" key="1">
    <citation type="journal article" date="2019" name="Int. J. Syst. Evol. Microbiol.">
        <title>The Global Catalogue of Microorganisms (GCM) 10K type strain sequencing project: providing services to taxonomists for standard genome sequencing and annotation.</title>
        <authorList>
            <consortium name="The Broad Institute Genomics Platform"/>
            <consortium name="The Broad Institute Genome Sequencing Center for Infectious Disease"/>
            <person name="Wu L."/>
            <person name="Ma J."/>
        </authorList>
    </citation>
    <scope>NUCLEOTIDE SEQUENCE [LARGE SCALE GENOMIC DNA]</scope>
    <source>
        <strain evidence="8">KCTC 62164</strain>
    </source>
</reference>
<evidence type="ECO:0000256" key="5">
    <source>
        <dbReference type="ARBA" id="ARBA00023136"/>
    </source>
</evidence>
<evidence type="ECO:0000313" key="8">
    <source>
        <dbReference type="Proteomes" id="UP001595444"/>
    </source>
</evidence>
<dbReference type="Proteomes" id="UP001595444">
    <property type="component" value="Unassembled WGS sequence"/>
</dbReference>
<feature type="transmembrane region" description="Helical" evidence="6">
    <location>
        <begin position="134"/>
        <end position="152"/>
    </location>
</feature>
<feature type="transmembrane region" description="Helical" evidence="6">
    <location>
        <begin position="22"/>
        <end position="44"/>
    </location>
</feature>
<dbReference type="InterPro" id="IPR051449">
    <property type="entry name" value="ABC-2_transporter_component"/>
</dbReference>
<name>A0ABV7D0B2_9PROT</name>
<feature type="transmembrane region" description="Helical" evidence="6">
    <location>
        <begin position="164"/>
        <end position="186"/>
    </location>
</feature>
<dbReference type="RefSeq" id="WP_194214972.1">
    <property type="nucleotide sequence ID" value="NZ_CP061205.1"/>
</dbReference>
<keyword evidence="4 6" id="KW-1133">Transmembrane helix</keyword>
<sequence>MTFHSAVCTILRREFESYFLSPVAYVFLVIFLVLEGLFTFYIGGFYEREQADLMPFFAYQPWLYLFLMPAIGMRLWAEERRSGTFELLLTLPIPLPAVVIGKYLAAIAFAGLALLLTFPIWLTVNWLGDPDNGIIITGYVGSLLMASSYLAIASALSAITKNQVVAFILSVTVCFLFLVSGLPMVLDVFTAWAPEAFVLAVANLSMLSHFDSLQKGVVAFSDILYFALVISLWLWINYVVVETKREAG</sequence>
<protein>
    <submittedName>
        <fullName evidence="7">ABC transporter permease subunit</fullName>
    </submittedName>
</protein>
<organism evidence="7 8">
    <name type="scientific">Kordiimonas pumila</name>
    <dbReference type="NCBI Taxonomy" id="2161677"/>
    <lineage>
        <taxon>Bacteria</taxon>
        <taxon>Pseudomonadati</taxon>
        <taxon>Pseudomonadota</taxon>
        <taxon>Alphaproteobacteria</taxon>
        <taxon>Kordiimonadales</taxon>
        <taxon>Kordiimonadaceae</taxon>
        <taxon>Kordiimonas</taxon>
    </lineage>
</organism>
<evidence type="ECO:0000256" key="2">
    <source>
        <dbReference type="ARBA" id="ARBA00022475"/>
    </source>
</evidence>
<dbReference type="EMBL" id="JBHRSL010000001">
    <property type="protein sequence ID" value="MFC3050598.1"/>
    <property type="molecule type" value="Genomic_DNA"/>
</dbReference>
<evidence type="ECO:0000256" key="4">
    <source>
        <dbReference type="ARBA" id="ARBA00022989"/>
    </source>
</evidence>
<accession>A0ABV7D0B2</accession>
<evidence type="ECO:0000256" key="6">
    <source>
        <dbReference type="SAM" id="Phobius"/>
    </source>
</evidence>
<feature type="transmembrane region" description="Helical" evidence="6">
    <location>
        <begin position="217"/>
        <end position="236"/>
    </location>
</feature>
<keyword evidence="2" id="KW-1003">Cell membrane</keyword>
<gene>
    <name evidence="7" type="ORF">ACFOKA_01635</name>
</gene>
<keyword evidence="3 6" id="KW-0812">Transmembrane</keyword>